<dbReference type="InterPro" id="IPR011990">
    <property type="entry name" value="TPR-like_helical_dom_sf"/>
</dbReference>
<comment type="similarity">
    <text evidence="2">Belongs to the PPR family. PCMP-E subfamily.</text>
</comment>
<dbReference type="FunFam" id="1.25.40.10:FF:000090">
    <property type="entry name" value="Pentatricopeptide repeat-containing protein, chloroplastic"/>
    <property type="match status" value="1"/>
</dbReference>
<dbReference type="AlphaFoldDB" id="A0A1Q3CRQ3"/>
<dbReference type="PANTHER" id="PTHR47926:SF525">
    <property type="entry name" value="EMB2261"/>
    <property type="match status" value="1"/>
</dbReference>
<dbReference type="SUPFAM" id="SSF48452">
    <property type="entry name" value="TPR-like"/>
    <property type="match status" value="1"/>
</dbReference>
<dbReference type="GO" id="GO:0009451">
    <property type="term" value="P:RNA modification"/>
    <property type="evidence" value="ECO:0007669"/>
    <property type="project" value="InterPro"/>
</dbReference>
<organism evidence="4 5">
    <name type="scientific">Cephalotus follicularis</name>
    <name type="common">Albany pitcher plant</name>
    <dbReference type="NCBI Taxonomy" id="3775"/>
    <lineage>
        <taxon>Eukaryota</taxon>
        <taxon>Viridiplantae</taxon>
        <taxon>Streptophyta</taxon>
        <taxon>Embryophyta</taxon>
        <taxon>Tracheophyta</taxon>
        <taxon>Spermatophyta</taxon>
        <taxon>Magnoliopsida</taxon>
        <taxon>eudicotyledons</taxon>
        <taxon>Gunneridae</taxon>
        <taxon>Pentapetalae</taxon>
        <taxon>rosids</taxon>
        <taxon>fabids</taxon>
        <taxon>Oxalidales</taxon>
        <taxon>Cephalotaceae</taxon>
        <taxon>Cephalotus</taxon>
    </lineage>
</organism>
<feature type="repeat" description="PPR" evidence="3">
    <location>
        <begin position="330"/>
        <end position="364"/>
    </location>
</feature>
<evidence type="ECO:0000256" key="2">
    <source>
        <dbReference type="ARBA" id="ARBA00061659"/>
    </source>
</evidence>
<dbReference type="EMBL" id="BDDD01002723">
    <property type="protein sequence ID" value="GAV82811.1"/>
    <property type="molecule type" value="Genomic_DNA"/>
</dbReference>
<dbReference type="Pfam" id="PF13041">
    <property type="entry name" value="PPR_2"/>
    <property type="match status" value="2"/>
</dbReference>
<evidence type="ECO:0000313" key="5">
    <source>
        <dbReference type="Proteomes" id="UP000187406"/>
    </source>
</evidence>
<dbReference type="Proteomes" id="UP000187406">
    <property type="component" value="Unassembled WGS sequence"/>
</dbReference>
<dbReference type="Pfam" id="PF01535">
    <property type="entry name" value="PPR"/>
    <property type="match status" value="5"/>
</dbReference>
<dbReference type="InterPro" id="IPR002885">
    <property type="entry name" value="PPR_rpt"/>
</dbReference>
<evidence type="ECO:0000256" key="3">
    <source>
        <dbReference type="PROSITE-ProRule" id="PRU00708"/>
    </source>
</evidence>
<feature type="repeat" description="PPR" evidence="3">
    <location>
        <begin position="228"/>
        <end position="263"/>
    </location>
</feature>
<dbReference type="FunCoup" id="A0A1Q3CRQ3">
    <property type="interactions" value="54"/>
</dbReference>
<feature type="repeat" description="PPR" evidence="3">
    <location>
        <begin position="427"/>
        <end position="461"/>
    </location>
</feature>
<dbReference type="FunFam" id="1.25.40.10:FF:000343">
    <property type="entry name" value="Pentatricopeptide repeat-containing protein At3g58590"/>
    <property type="match status" value="1"/>
</dbReference>
<dbReference type="GO" id="GO:0003723">
    <property type="term" value="F:RNA binding"/>
    <property type="evidence" value="ECO:0007669"/>
    <property type="project" value="InterPro"/>
</dbReference>
<keyword evidence="5" id="KW-1185">Reference proteome</keyword>
<accession>A0A1Q3CRQ3</accession>
<gene>
    <name evidence="4" type="ORF">CFOL_v3_26262</name>
</gene>
<dbReference type="PANTHER" id="PTHR47926">
    <property type="entry name" value="PENTATRICOPEPTIDE REPEAT-CONTAINING PROTEIN"/>
    <property type="match status" value="1"/>
</dbReference>
<dbReference type="FunFam" id="1.25.40.10:FF:001535">
    <property type="entry name" value="Putative pentatricopeptide repeat-containing protein, mitochondrial"/>
    <property type="match status" value="1"/>
</dbReference>
<proteinExistence type="inferred from homology"/>
<dbReference type="FunFam" id="1.25.40.10:FF:000285">
    <property type="entry name" value="Pentatricopeptide repeat-containing protein, chloroplastic"/>
    <property type="match status" value="1"/>
</dbReference>
<reference evidence="5" key="1">
    <citation type="submission" date="2016-04" db="EMBL/GenBank/DDBJ databases">
        <title>Cephalotus genome sequencing.</title>
        <authorList>
            <person name="Fukushima K."/>
            <person name="Hasebe M."/>
            <person name="Fang X."/>
        </authorList>
    </citation>
    <scope>NUCLEOTIDE SEQUENCE [LARGE SCALE GENOMIC DNA]</scope>
    <source>
        <strain evidence="5">cv. St1</strain>
    </source>
</reference>
<dbReference type="NCBIfam" id="TIGR00756">
    <property type="entry name" value="PPR"/>
    <property type="match status" value="3"/>
</dbReference>
<dbReference type="Gene3D" id="1.25.40.10">
    <property type="entry name" value="Tetratricopeptide repeat domain"/>
    <property type="match status" value="5"/>
</dbReference>
<keyword evidence="1" id="KW-0677">Repeat</keyword>
<sequence>MKLLLLKRHYTYLRSLNLKPTDTKIPQSKESQILRLCKSGALLDAFQHLNSLDTPYISLKSILYASLLQTSTKALSLTHGLQLHAHVVKSGLEMDRFVGNSLLALYFKLGPDFKETRRVFDGLFVKDVISWTSMISGYINAGKPRSSLDMFLEMLGFGVEPNGFTLSAVIKACSEIGDLKLGRCLHGVVMRRGFDSNQVISSALIDMYGRNFESNDARRLFDEMPQPDAICWTSVISAFTRNDLYAEALAFFYSLQRNHGLMPDGFTFGTVLTACGNLGRLKQGKEVHANAITSGLCGNVVIESSLVDMYGKCGSVDVSRRVFDKMLVKNSVSWSALLGVYCQNGDLESVIKLFREMQKADLYCYGTVLRACSGLAAVRQGKEVHCQYVRRGGWRDVIVESALVDLYAKCGCIDFARIIFRQMMVRNLITWNSMICGFAQNGRAEEALGVFNEMMREGIEPDSISFIGVLFACSHTGLVNEGRKYFSLMTEEYGIKARAEHYNCMVDLLGRTGLLEEAKSLIENANCRSNSSIWAVLLGACTTCTNPATAERIAKKMMELKPEYHLTYVLLANVYKAVGRWKDAQYIRSLMTLRGVKKAPGKSWIETNCNLESHFGVVGGMLL</sequence>
<feature type="repeat" description="PPR" evidence="3">
    <location>
        <begin position="127"/>
        <end position="161"/>
    </location>
</feature>
<evidence type="ECO:0000313" key="4">
    <source>
        <dbReference type="EMBL" id="GAV82811.1"/>
    </source>
</evidence>
<comment type="caution">
    <text evidence="4">The sequence shown here is derived from an EMBL/GenBank/DDBJ whole genome shotgun (WGS) entry which is preliminary data.</text>
</comment>
<dbReference type="InParanoid" id="A0A1Q3CRQ3"/>
<dbReference type="InterPro" id="IPR046848">
    <property type="entry name" value="E_motif"/>
</dbReference>
<protein>
    <submittedName>
        <fullName evidence="4">PPR domain-containing protein/PPR_2 domain-containing protein</fullName>
    </submittedName>
</protein>
<dbReference type="InterPro" id="IPR046960">
    <property type="entry name" value="PPR_At4g14850-like_plant"/>
</dbReference>
<dbReference type="PROSITE" id="PS51375">
    <property type="entry name" value="PPR"/>
    <property type="match status" value="4"/>
</dbReference>
<name>A0A1Q3CRQ3_CEPFO</name>
<evidence type="ECO:0000256" key="1">
    <source>
        <dbReference type="ARBA" id="ARBA00022737"/>
    </source>
</evidence>
<dbReference type="Pfam" id="PF20431">
    <property type="entry name" value="E_motif"/>
    <property type="match status" value="1"/>
</dbReference>
<dbReference type="OrthoDB" id="185373at2759"/>